<dbReference type="Proteomes" id="UP000255110">
    <property type="component" value="Unassembled WGS sequence"/>
</dbReference>
<reference evidence="3 5" key="2">
    <citation type="submission" date="2018-06" db="EMBL/GenBank/DDBJ databases">
        <authorList>
            <consortium name="Pathogen Informatics"/>
            <person name="Doyle S."/>
        </authorList>
    </citation>
    <scope>NUCLEOTIDE SEQUENCE [LARGE SCALE GENOMIC DNA]</scope>
    <source>
        <strain evidence="3 5">NCTC11991</strain>
    </source>
</reference>
<evidence type="ECO:0000256" key="1">
    <source>
        <dbReference type="SAM" id="SignalP"/>
    </source>
</evidence>
<proteinExistence type="predicted"/>
<evidence type="ECO:0000313" key="3">
    <source>
        <dbReference type="EMBL" id="STY85882.1"/>
    </source>
</evidence>
<dbReference type="Proteomes" id="UP000054820">
    <property type="component" value="Unassembled WGS sequence"/>
</dbReference>
<feature type="chain" id="PRO_5016656240" evidence="1">
    <location>
        <begin position="23"/>
        <end position="123"/>
    </location>
</feature>
<dbReference type="AlphaFoldDB" id="A0A378PGP9"/>
<sequence length="123" mass="13758">MNIIKTLMLSTVLIVMNGAAFAETESTLENNRKTHLFSLTYNKMTAQRGVDTFNKILKGGGLYALLLSMNTELPDIAKTAEFVMLFNEINSTNQILSRLLMEMQKNNQLLRKNTPNKGVAMDG</sequence>
<evidence type="ECO:0000313" key="2">
    <source>
        <dbReference type="EMBL" id="KTD70593.1"/>
    </source>
</evidence>
<gene>
    <name evidence="2" type="ORF">Lstg_3078</name>
    <name evidence="3" type="ORF">NCTC11991_03402</name>
</gene>
<protein>
    <submittedName>
        <fullName evidence="3">Uncharacterized protein</fullName>
    </submittedName>
</protein>
<evidence type="ECO:0000313" key="5">
    <source>
        <dbReference type="Proteomes" id="UP000255110"/>
    </source>
</evidence>
<dbReference type="RefSeq" id="WP_058478536.1">
    <property type="nucleotide sequence ID" value="NZ_CAAAIO010000006.1"/>
</dbReference>
<accession>A0A378PGP9</accession>
<dbReference type="EMBL" id="UGOY01000002">
    <property type="protein sequence ID" value="STY85882.1"/>
    <property type="molecule type" value="Genomic_DNA"/>
</dbReference>
<keyword evidence="1" id="KW-0732">Signal</keyword>
<reference evidence="2 4" key="1">
    <citation type="submission" date="2015-11" db="EMBL/GenBank/DDBJ databases">
        <title>Genomic analysis of 38 Legionella species identifies large and diverse effector repertoires.</title>
        <authorList>
            <person name="Burstein D."/>
            <person name="Amaro F."/>
            <person name="Zusman T."/>
            <person name="Lifshitz Z."/>
            <person name="Cohen O."/>
            <person name="Gilbert J.A."/>
            <person name="Pupko T."/>
            <person name="Shuman H.A."/>
            <person name="Segal G."/>
        </authorList>
    </citation>
    <scope>NUCLEOTIDE SEQUENCE [LARGE SCALE GENOMIC DNA]</scope>
    <source>
        <strain evidence="2 4">SC-18-C9</strain>
    </source>
</reference>
<keyword evidence="4" id="KW-1185">Reference proteome</keyword>
<feature type="signal peptide" evidence="1">
    <location>
        <begin position="1"/>
        <end position="22"/>
    </location>
</feature>
<dbReference type="EMBL" id="LNYZ01000038">
    <property type="protein sequence ID" value="KTD70593.1"/>
    <property type="molecule type" value="Genomic_DNA"/>
</dbReference>
<dbReference type="STRING" id="460.Lstg_3078"/>
<name>A0A378PGP9_9GAMM</name>
<organism evidence="3 5">
    <name type="scientific">Legionella steigerwaltii</name>
    <dbReference type="NCBI Taxonomy" id="460"/>
    <lineage>
        <taxon>Bacteria</taxon>
        <taxon>Pseudomonadati</taxon>
        <taxon>Pseudomonadota</taxon>
        <taxon>Gammaproteobacteria</taxon>
        <taxon>Legionellales</taxon>
        <taxon>Legionellaceae</taxon>
        <taxon>Legionella</taxon>
    </lineage>
</organism>
<evidence type="ECO:0000313" key="4">
    <source>
        <dbReference type="Proteomes" id="UP000054820"/>
    </source>
</evidence>